<organism evidence="1 2">
    <name type="scientific">Champsocephalus gunnari</name>
    <name type="common">Mackerel icefish</name>
    <dbReference type="NCBI Taxonomy" id="52237"/>
    <lineage>
        <taxon>Eukaryota</taxon>
        <taxon>Metazoa</taxon>
        <taxon>Chordata</taxon>
        <taxon>Craniata</taxon>
        <taxon>Vertebrata</taxon>
        <taxon>Euteleostomi</taxon>
        <taxon>Actinopterygii</taxon>
        <taxon>Neopterygii</taxon>
        <taxon>Teleostei</taxon>
        <taxon>Neoteleostei</taxon>
        <taxon>Acanthomorphata</taxon>
        <taxon>Eupercaria</taxon>
        <taxon>Perciformes</taxon>
        <taxon>Notothenioidei</taxon>
        <taxon>Channichthyidae</taxon>
        <taxon>Champsocephalus</taxon>
    </lineage>
</organism>
<dbReference type="Proteomes" id="UP001331515">
    <property type="component" value="Unassembled WGS sequence"/>
</dbReference>
<name>A0AAN8HGH1_CHAGU</name>
<dbReference type="AlphaFoldDB" id="A0AAN8HGH1"/>
<reference evidence="1 2" key="1">
    <citation type="journal article" date="2023" name="Mol. Biol. Evol.">
        <title>Genomics of Secondarily Temperate Adaptation in the Only Non-Antarctic Icefish.</title>
        <authorList>
            <person name="Rivera-Colon A.G."/>
            <person name="Rayamajhi N."/>
            <person name="Minhas B.F."/>
            <person name="Madrigal G."/>
            <person name="Bilyk K.T."/>
            <person name="Yoon V."/>
            <person name="Hune M."/>
            <person name="Gregory S."/>
            <person name="Cheng C.H.C."/>
            <person name="Catchen J.M."/>
        </authorList>
    </citation>
    <scope>NUCLEOTIDE SEQUENCE [LARGE SCALE GENOMIC DNA]</scope>
    <source>
        <tissue evidence="1">White muscle</tissue>
    </source>
</reference>
<protein>
    <recommendedName>
        <fullName evidence="3">PARP catalytic domain-containing protein</fullName>
    </recommendedName>
</protein>
<gene>
    <name evidence="1" type="ORF">CgunFtcFv8_005668</name>
</gene>
<evidence type="ECO:0000313" key="1">
    <source>
        <dbReference type="EMBL" id="KAK5911499.1"/>
    </source>
</evidence>
<evidence type="ECO:0008006" key="3">
    <source>
        <dbReference type="Google" id="ProtNLM"/>
    </source>
</evidence>
<dbReference type="PANTHER" id="PTHR36649:SF28">
    <property type="entry name" value="UBIQUITIN-LIKE DOMAIN-CONTAINING PROTEIN"/>
    <property type="match status" value="1"/>
</dbReference>
<dbReference type="PANTHER" id="PTHR36649">
    <property type="entry name" value="UBIQUITIN-LIKE DOMAIN-CONTAINING PROTEIN"/>
    <property type="match status" value="1"/>
</dbReference>
<accession>A0AAN8HGH1</accession>
<proteinExistence type="predicted"/>
<evidence type="ECO:0000313" key="2">
    <source>
        <dbReference type="Proteomes" id="UP001331515"/>
    </source>
</evidence>
<comment type="caution">
    <text evidence="1">The sequence shown here is derived from an EMBL/GenBank/DDBJ whole genome shotgun (WGS) entry which is preliminary data.</text>
</comment>
<keyword evidence="2" id="KW-1185">Reference proteome</keyword>
<dbReference type="SUPFAM" id="SSF56399">
    <property type="entry name" value="ADP-ribosylation"/>
    <property type="match status" value="1"/>
</dbReference>
<dbReference type="EMBL" id="JAURVH010001528">
    <property type="protein sequence ID" value="KAK5911499.1"/>
    <property type="molecule type" value="Genomic_DNA"/>
</dbReference>
<sequence>MFQDLDLRAEVISAICGQKVKPSDTETCKTRANVLSFDEFHLHQCLRNLQPHVVYLEDEKEILDPPQHYSSYLSDSAGGGKYFGIVQGHLKKVEIELFIDDKDFFDPQYDYDFTQLSNSAECMRGGEPYKRPIGWYRMALKVKDKYPDGNTWLGSKGWRSHSVPGEWPVSYHGTSSGGAKGIINSQYMAGDGAVYGRGIYSTPVLAESENYAKTFQSKKTGKSYKVILQNRINPERREVCRRSDYWLIPVVAGTSASEEKEIVEGAIRPYGILIQEIK</sequence>